<name>A0AA42CTP2_9GAMM</name>
<dbReference type="Proteomes" id="UP001165678">
    <property type="component" value="Unassembled WGS sequence"/>
</dbReference>
<dbReference type="GO" id="GO:0003676">
    <property type="term" value="F:nucleic acid binding"/>
    <property type="evidence" value="ECO:0007669"/>
    <property type="project" value="InterPro"/>
</dbReference>
<dbReference type="Pfam" id="PF05175">
    <property type="entry name" value="MTS"/>
    <property type="match status" value="1"/>
</dbReference>
<keyword evidence="1 5" id="KW-0489">Methyltransferase</keyword>
<dbReference type="InterPro" id="IPR002052">
    <property type="entry name" value="DNA_methylase_N6_adenine_CS"/>
</dbReference>
<dbReference type="Gene3D" id="3.40.50.150">
    <property type="entry name" value="Vaccinia Virus protein VP39"/>
    <property type="match status" value="1"/>
</dbReference>
<evidence type="ECO:0000256" key="5">
    <source>
        <dbReference type="HAMAP-Rule" id="MF_02126"/>
    </source>
</evidence>
<dbReference type="FunFam" id="1.10.8.10:FF:000032">
    <property type="entry name" value="Release factor glutamine methyltransferase"/>
    <property type="match status" value="1"/>
</dbReference>
<evidence type="ECO:0000313" key="9">
    <source>
        <dbReference type="Proteomes" id="UP001165678"/>
    </source>
</evidence>
<dbReference type="InterPro" id="IPR050320">
    <property type="entry name" value="N5-glutamine_MTase"/>
</dbReference>
<dbReference type="InterPro" id="IPR004556">
    <property type="entry name" value="HemK-like"/>
</dbReference>
<comment type="function">
    <text evidence="5">Methylates the class 1 translation termination release factors RF1/PrfA and RF2/PrfB on the glutamine residue of the universally conserved GGQ motif.</text>
</comment>
<feature type="domain" description="Release factor glutamine methyltransferase N-terminal" evidence="7">
    <location>
        <begin position="9"/>
        <end position="77"/>
    </location>
</feature>
<dbReference type="EMBL" id="JAPIVE010000001">
    <property type="protein sequence ID" value="MCX2523822.1"/>
    <property type="molecule type" value="Genomic_DNA"/>
</dbReference>
<evidence type="ECO:0000259" key="7">
    <source>
        <dbReference type="Pfam" id="PF17827"/>
    </source>
</evidence>
<evidence type="ECO:0000259" key="6">
    <source>
        <dbReference type="Pfam" id="PF05175"/>
    </source>
</evidence>
<dbReference type="CDD" id="cd02440">
    <property type="entry name" value="AdoMet_MTases"/>
    <property type="match status" value="1"/>
</dbReference>
<evidence type="ECO:0000256" key="4">
    <source>
        <dbReference type="ARBA" id="ARBA00048391"/>
    </source>
</evidence>
<evidence type="ECO:0000256" key="3">
    <source>
        <dbReference type="ARBA" id="ARBA00022691"/>
    </source>
</evidence>
<dbReference type="SUPFAM" id="SSF53335">
    <property type="entry name" value="S-adenosyl-L-methionine-dependent methyltransferases"/>
    <property type="match status" value="1"/>
</dbReference>
<reference evidence="8" key="1">
    <citation type="submission" date="2022-11" db="EMBL/GenBank/DDBJ databases">
        <title>Larsenimonas rhizosphaerae sp. nov., isolated from a tidal mudflat.</title>
        <authorList>
            <person name="Lee S.D."/>
            <person name="Kim I.S."/>
        </authorList>
    </citation>
    <scope>NUCLEOTIDE SEQUENCE</scope>
    <source>
        <strain evidence="8">GH2-1</strain>
    </source>
</reference>
<dbReference type="PANTHER" id="PTHR18895">
    <property type="entry name" value="HEMK METHYLTRANSFERASE"/>
    <property type="match status" value="1"/>
</dbReference>
<dbReference type="FunFam" id="3.40.50.150:FF:000053">
    <property type="entry name" value="Release factor glutamine methyltransferase"/>
    <property type="match status" value="1"/>
</dbReference>
<dbReference type="InterPro" id="IPR019874">
    <property type="entry name" value="RF_methyltr_PrmC"/>
</dbReference>
<dbReference type="Gene3D" id="1.10.8.10">
    <property type="entry name" value="DNA helicase RuvA subunit, C-terminal domain"/>
    <property type="match status" value="1"/>
</dbReference>
<feature type="binding site" evidence="5">
    <location>
        <begin position="186"/>
        <end position="189"/>
    </location>
    <ligand>
        <name>substrate</name>
    </ligand>
</feature>
<dbReference type="InterPro" id="IPR040758">
    <property type="entry name" value="PrmC_N"/>
</dbReference>
<keyword evidence="9" id="KW-1185">Reference proteome</keyword>
<comment type="similarity">
    <text evidence="5">Belongs to the protein N5-glutamine methyltransferase family. PrmC subfamily.</text>
</comment>
<accession>A0AA42CTP2</accession>
<dbReference type="AlphaFoldDB" id="A0AA42CTP2"/>
<evidence type="ECO:0000256" key="2">
    <source>
        <dbReference type="ARBA" id="ARBA00022679"/>
    </source>
</evidence>
<comment type="catalytic activity">
    <reaction evidence="4 5">
        <text>L-glutaminyl-[peptide chain release factor] + S-adenosyl-L-methionine = N(5)-methyl-L-glutaminyl-[peptide chain release factor] + S-adenosyl-L-homocysteine + H(+)</text>
        <dbReference type="Rhea" id="RHEA:42896"/>
        <dbReference type="Rhea" id="RHEA-COMP:10271"/>
        <dbReference type="Rhea" id="RHEA-COMP:10272"/>
        <dbReference type="ChEBI" id="CHEBI:15378"/>
        <dbReference type="ChEBI" id="CHEBI:30011"/>
        <dbReference type="ChEBI" id="CHEBI:57856"/>
        <dbReference type="ChEBI" id="CHEBI:59789"/>
        <dbReference type="ChEBI" id="CHEBI:61891"/>
        <dbReference type="EC" id="2.1.1.297"/>
    </reaction>
</comment>
<dbReference type="NCBIfam" id="TIGR03534">
    <property type="entry name" value="RF_mod_PrmC"/>
    <property type="match status" value="1"/>
</dbReference>
<feature type="binding site" evidence="5">
    <location>
        <position position="186"/>
    </location>
    <ligand>
        <name>S-adenosyl-L-methionine</name>
        <dbReference type="ChEBI" id="CHEBI:59789"/>
    </ligand>
</feature>
<dbReference type="HAMAP" id="MF_02126">
    <property type="entry name" value="RF_methyltr_PrmC"/>
    <property type="match status" value="1"/>
</dbReference>
<keyword evidence="3 5" id="KW-0949">S-adenosyl-L-methionine</keyword>
<sequence>MSAARIDAVLAEAAEQLGNISDTARLDADVLLAHVLERSRTWLYTWNDRLVDSSDLAAYQALVSRRAEGEPVAYLVGEREFWGLPLYTSPATLIPRPDTECLVEQALMRMPGKTGQLLDLGTGTGAIALALKSERPGWDVTAVDLFDEAVALARRNAQRLNLDIRCRQGNWFDGLPPMHFDVIVSNPPYIADHDEHLDQGDVRFEPRSALVATGEGLDDLAHLVNEARTWLFPGGWLLLEHGHGQGEAVRCAMHQAGFGHIDTVQDIGRRDRVTLARLT</sequence>
<gene>
    <name evidence="5 8" type="primary">prmC</name>
    <name evidence="8" type="ORF">OQ287_06180</name>
</gene>
<feature type="binding site" evidence="5">
    <location>
        <position position="144"/>
    </location>
    <ligand>
        <name>S-adenosyl-L-methionine</name>
        <dbReference type="ChEBI" id="CHEBI:59789"/>
    </ligand>
</feature>
<dbReference type="InterPro" id="IPR029063">
    <property type="entry name" value="SAM-dependent_MTases_sf"/>
</dbReference>
<feature type="domain" description="Methyltransferase small" evidence="6">
    <location>
        <begin position="108"/>
        <end position="197"/>
    </location>
</feature>
<dbReference type="GO" id="GO:0032259">
    <property type="term" value="P:methylation"/>
    <property type="evidence" value="ECO:0007669"/>
    <property type="project" value="UniProtKB-KW"/>
</dbReference>
<dbReference type="NCBIfam" id="TIGR00536">
    <property type="entry name" value="hemK_fam"/>
    <property type="match status" value="1"/>
</dbReference>
<dbReference type="Pfam" id="PF17827">
    <property type="entry name" value="PrmC_N"/>
    <property type="match status" value="1"/>
</dbReference>
<feature type="binding site" evidence="5">
    <location>
        <position position="171"/>
    </location>
    <ligand>
        <name>S-adenosyl-L-methionine</name>
        <dbReference type="ChEBI" id="CHEBI:59789"/>
    </ligand>
</feature>
<dbReference type="PANTHER" id="PTHR18895:SF74">
    <property type="entry name" value="MTRF1L RELEASE FACTOR GLUTAMINE METHYLTRANSFERASE"/>
    <property type="match status" value="1"/>
</dbReference>
<dbReference type="PROSITE" id="PS00092">
    <property type="entry name" value="N6_MTASE"/>
    <property type="match status" value="1"/>
</dbReference>
<comment type="caution">
    <text evidence="8">The sequence shown here is derived from an EMBL/GenBank/DDBJ whole genome shotgun (WGS) entry which is preliminary data.</text>
</comment>
<feature type="binding site" evidence="5">
    <location>
        <begin position="121"/>
        <end position="125"/>
    </location>
    <ligand>
        <name>S-adenosyl-L-methionine</name>
        <dbReference type="ChEBI" id="CHEBI:59789"/>
    </ligand>
</feature>
<protein>
    <recommendedName>
        <fullName evidence="5">Release factor glutamine methyltransferase</fullName>
        <shortName evidence="5">RF MTase</shortName>
        <ecNumber evidence="5">2.1.1.297</ecNumber>
    </recommendedName>
    <alternativeName>
        <fullName evidence="5">N5-glutamine methyltransferase PrmC</fullName>
    </alternativeName>
    <alternativeName>
        <fullName evidence="5">Protein-(glutamine-N5) MTase PrmC</fullName>
    </alternativeName>
    <alternativeName>
        <fullName evidence="5">Protein-glutamine N-methyltransferase PrmC</fullName>
    </alternativeName>
</protein>
<keyword evidence="2 5" id="KW-0808">Transferase</keyword>
<dbReference type="GO" id="GO:0102559">
    <property type="term" value="F:peptide chain release factor N(5)-glutamine methyltransferase activity"/>
    <property type="evidence" value="ECO:0007669"/>
    <property type="project" value="UniProtKB-EC"/>
</dbReference>
<dbReference type="EC" id="2.1.1.297" evidence="5"/>
<evidence type="ECO:0000313" key="8">
    <source>
        <dbReference type="EMBL" id="MCX2523822.1"/>
    </source>
</evidence>
<evidence type="ECO:0000256" key="1">
    <source>
        <dbReference type="ARBA" id="ARBA00022603"/>
    </source>
</evidence>
<dbReference type="InterPro" id="IPR007848">
    <property type="entry name" value="Small_mtfrase_dom"/>
</dbReference>
<organism evidence="8 9">
    <name type="scientific">Larsenimonas rhizosphaerae</name>
    <dbReference type="NCBI Taxonomy" id="2944682"/>
    <lineage>
        <taxon>Bacteria</taxon>
        <taxon>Pseudomonadati</taxon>
        <taxon>Pseudomonadota</taxon>
        <taxon>Gammaproteobacteria</taxon>
        <taxon>Oceanospirillales</taxon>
        <taxon>Halomonadaceae</taxon>
        <taxon>Larsenimonas</taxon>
    </lineage>
</organism>
<proteinExistence type="inferred from homology"/>
<dbReference type="RefSeq" id="WP_265895847.1">
    <property type="nucleotide sequence ID" value="NZ_JAPIVE010000001.1"/>
</dbReference>